<reference evidence="1" key="1">
    <citation type="journal article" date="2014" name="Int. J. Syst. Evol. Microbiol.">
        <title>Complete genome sequence of Corynebacterium casei LMG S-19264T (=DSM 44701T), isolated from a smear-ripened cheese.</title>
        <authorList>
            <consortium name="US DOE Joint Genome Institute (JGI-PGF)"/>
            <person name="Walter F."/>
            <person name="Albersmeier A."/>
            <person name="Kalinowski J."/>
            <person name="Ruckert C."/>
        </authorList>
    </citation>
    <scope>NUCLEOTIDE SEQUENCE</scope>
    <source>
        <strain evidence="1">KCTC 22169</strain>
    </source>
</reference>
<protein>
    <recommendedName>
        <fullName evidence="3">DUF2946 domain-containing protein</fullName>
    </recommendedName>
</protein>
<name>A0A918KR45_9GAMM</name>
<evidence type="ECO:0000313" key="2">
    <source>
        <dbReference type="Proteomes" id="UP000626148"/>
    </source>
</evidence>
<evidence type="ECO:0008006" key="3">
    <source>
        <dbReference type="Google" id="ProtNLM"/>
    </source>
</evidence>
<dbReference type="AlphaFoldDB" id="A0A918KR45"/>
<evidence type="ECO:0000313" key="1">
    <source>
        <dbReference type="EMBL" id="GGX72833.1"/>
    </source>
</evidence>
<organism evidence="1 2">
    <name type="scientific">Saccharospirillum salsuginis</name>
    <dbReference type="NCBI Taxonomy" id="418750"/>
    <lineage>
        <taxon>Bacteria</taxon>
        <taxon>Pseudomonadati</taxon>
        <taxon>Pseudomonadota</taxon>
        <taxon>Gammaproteobacteria</taxon>
        <taxon>Oceanospirillales</taxon>
        <taxon>Saccharospirillaceae</taxon>
        <taxon>Saccharospirillum</taxon>
    </lineage>
</organism>
<comment type="caution">
    <text evidence="1">The sequence shown here is derived from an EMBL/GenBank/DDBJ whole genome shotgun (WGS) entry which is preliminary data.</text>
</comment>
<dbReference type="EMBL" id="BMXR01000016">
    <property type="protein sequence ID" value="GGX72833.1"/>
    <property type="molecule type" value="Genomic_DNA"/>
</dbReference>
<gene>
    <name evidence="1" type="ORF">GCM10007392_45210</name>
</gene>
<proteinExistence type="predicted"/>
<reference evidence="1" key="2">
    <citation type="submission" date="2020-09" db="EMBL/GenBank/DDBJ databases">
        <authorList>
            <person name="Sun Q."/>
            <person name="Kim S."/>
        </authorList>
    </citation>
    <scope>NUCLEOTIDE SEQUENCE</scope>
    <source>
        <strain evidence="1">KCTC 22169</strain>
    </source>
</reference>
<accession>A0A918KR45</accession>
<keyword evidence="2" id="KW-1185">Reference proteome</keyword>
<dbReference type="Proteomes" id="UP000626148">
    <property type="component" value="Unassembled WGS sequence"/>
</dbReference>
<sequence length="123" mass="13135">MTFTRRRLHNGLVLQVICWLCFFLVPAINAQGAVDGRWMRLCASAGVVVVAIESGESPAAEHPDETCPCIQYSPGLVELPIAIGSPGRAIPPSTAFRAAPPETSVSNYLARGPPIRPHVPHIA</sequence>